<accession>X0ZBA5</accession>
<evidence type="ECO:0000259" key="3">
    <source>
        <dbReference type="SMART" id="SM00872"/>
    </source>
</evidence>
<reference evidence="4" key="1">
    <citation type="journal article" date="2014" name="Front. Microbiol.">
        <title>High frequency of phylogenetically diverse reductive dehalogenase-homologous genes in deep subseafloor sedimentary metagenomes.</title>
        <authorList>
            <person name="Kawai M."/>
            <person name="Futagami T."/>
            <person name="Toyoda A."/>
            <person name="Takaki Y."/>
            <person name="Nishi S."/>
            <person name="Hori S."/>
            <person name="Arai W."/>
            <person name="Tsubouchi T."/>
            <person name="Morono Y."/>
            <person name="Uchiyama I."/>
            <person name="Ito T."/>
            <person name="Fujiyama A."/>
            <person name="Inagaki F."/>
            <person name="Takami H."/>
        </authorList>
    </citation>
    <scope>NUCLEOTIDE SEQUENCE</scope>
    <source>
        <strain evidence="4">Expedition CK06-06</strain>
    </source>
</reference>
<dbReference type="PANTHER" id="PTHR46017">
    <property type="entry name" value="ALPHA-MANNOSIDASE 2C1"/>
    <property type="match status" value="1"/>
</dbReference>
<keyword evidence="1" id="KW-0479">Metal-binding</keyword>
<dbReference type="Gene3D" id="1.20.1270.50">
    <property type="entry name" value="Glycoside hydrolase family 38, central domain"/>
    <property type="match status" value="1"/>
</dbReference>
<proteinExistence type="predicted"/>
<evidence type="ECO:0000313" key="4">
    <source>
        <dbReference type="EMBL" id="GAG55527.1"/>
    </source>
</evidence>
<evidence type="ECO:0000256" key="2">
    <source>
        <dbReference type="ARBA" id="ARBA00022801"/>
    </source>
</evidence>
<dbReference type="PANTHER" id="PTHR46017:SF2">
    <property type="entry name" value="MANNOSYLGLYCERATE HYDROLASE"/>
    <property type="match status" value="1"/>
</dbReference>
<sequence length="157" mass="18458">MWIKQRNTEIEYLYEKYTEPLSTITWALDNERNFEYPQDYILIGLKWLIKNHPHDSICGCSIDQVHDEMKTRYDWAEQIGNEVIKNSLISMSKHIKFDTKDNSRAPIIVYNPLARRRKDIVTIKIMAITGSKSRPFPTDFKLVDSNGNEIEFQVSDS</sequence>
<dbReference type="SUPFAM" id="SSF74650">
    <property type="entry name" value="Galactose mutarotase-like"/>
    <property type="match status" value="1"/>
</dbReference>
<gene>
    <name evidence="4" type="ORF">S01H4_19298</name>
</gene>
<evidence type="ECO:0000256" key="1">
    <source>
        <dbReference type="ARBA" id="ARBA00022723"/>
    </source>
</evidence>
<dbReference type="GO" id="GO:0004559">
    <property type="term" value="F:alpha-mannosidase activity"/>
    <property type="evidence" value="ECO:0007669"/>
    <property type="project" value="InterPro"/>
</dbReference>
<organism evidence="4">
    <name type="scientific">marine sediment metagenome</name>
    <dbReference type="NCBI Taxonomy" id="412755"/>
    <lineage>
        <taxon>unclassified sequences</taxon>
        <taxon>metagenomes</taxon>
        <taxon>ecological metagenomes</taxon>
    </lineage>
</organism>
<dbReference type="AlphaFoldDB" id="X0ZBA5"/>
<dbReference type="SUPFAM" id="SSF88688">
    <property type="entry name" value="Families 57/38 glycoside transferase middle domain"/>
    <property type="match status" value="1"/>
</dbReference>
<dbReference type="GO" id="GO:0030246">
    <property type="term" value="F:carbohydrate binding"/>
    <property type="evidence" value="ECO:0007669"/>
    <property type="project" value="InterPro"/>
</dbReference>
<name>X0ZBA5_9ZZZZ</name>
<dbReference type="InterPro" id="IPR028995">
    <property type="entry name" value="Glyco_hydro_57/38_cen_sf"/>
</dbReference>
<dbReference type="Pfam" id="PF09261">
    <property type="entry name" value="Alpha-mann_mid"/>
    <property type="match status" value="1"/>
</dbReference>
<comment type="caution">
    <text evidence="4">The sequence shown here is derived from an EMBL/GenBank/DDBJ whole genome shotgun (WGS) entry which is preliminary data.</text>
</comment>
<dbReference type="EMBL" id="BART01008594">
    <property type="protein sequence ID" value="GAG55527.1"/>
    <property type="molecule type" value="Genomic_DNA"/>
</dbReference>
<dbReference type="GO" id="GO:0009313">
    <property type="term" value="P:oligosaccharide catabolic process"/>
    <property type="evidence" value="ECO:0007669"/>
    <property type="project" value="TreeGrafter"/>
</dbReference>
<feature type="non-terminal residue" evidence="4">
    <location>
        <position position="157"/>
    </location>
</feature>
<dbReference type="GO" id="GO:0006013">
    <property type="term" value="P:mannose metabolic process"/>
    <property type="evidence" value="ECO:0007669"/>
    <property type="project" value="InterPro"/>
</dbReference>
<dbReference type="GO" id="GO:0046872">
    <property type="term" value="F:metal ion binding"/>
    <property type="evidence" value="ECO:0007669"/>
    <property type="project" value="UniProtKB-KW"/>
</dbReference>
<feature type="domain" description="Glycoside hydrolase family 38 central" evidence="3">
    <location>
        <begin position="1"/>
        <end position="73"/>
    </location>
</feature>
<keyword evidence="2" id="KW-0378">Hydrolase</keyword>
<dbReference type="SMART" id="SM00872">
    <property type="entry name" value="Alpha-mann_mid"/>
    <property type="match status" value="1"/>
</dbReference>
<protein>
    <recommendedName>
        <fullName evidence="3">Glycoside hydrolase family 38 central domain-containing protein</fullName>
    </recommendedName>
</protein>
<dbReference type="InterPro" id="IPR011013">
    <property type="entry name" value="Gal_mutarotase_sf_dom"/>
</dbReference>
<dbReference type="InterPro" id="IPR015341">
    <property type="entry name" value="Glyco_hydro_38_cen"/>
</dbReference>
<dbReference type="InterPro" id="IPR037094">
    <property type="entry name" value="Glyco_hydro_38_cen_sf"/>
</dbReference>